<sequence>MNEEQIKARLVAIAKDQKKTFNDLLKPLSFERLLARVAVSPHRSKLIFKGGLCLKQFIDGGRETIDIDFLIRRVAAEAGVIEQVFKEILANELDDSFKFSFIDCEQLDVQSKKYPGYRINIQVNLGKTKDRLQVDLGIGDVVDEFEMEFDVLQYKGEPLISQGGVSILAYPPEFIFSEKLQAIIDLGALNSRMKDYFDCHVLITKGVLDEEKVVSAIQKTFQNRKTELKKIEPAQEEMIGLWLSFQRKVPVAPKDISEAINAINGYLVKIGLV</sequence>
<dbReference type="AlphaFoldDB" id="A0AAX4HU38"/>
<name>A0AAX4HU38_9BACT</name>
<dbReference type="Gene3D" id="3.10.450.620">
    <property type="entry name" value="JHP933, nucleotidyltransferase-like core domain"/>
    <property type="match status" value="1"/>
</dbReference>
<protein>
    <submittedName>
        <fullName evidence="1">Nucleotidyl transferase AbiEii/AbiGii toxin family protein</fullName>
    </submittedName>
</protein>
<accession>A0AAX4HU38</accession>
<dbReference type="Proteomes" id="UP001324634">
    <property type="component" value="Chromosome"/>
</dbReference>
<gene>
    <name evidence="1" type="ORF">SOO65_07035</name>
</gene>
<evidence type="ECO:0000313" key="2">
    <source>
        <dbReference type="Proteomes" id="UP001324634"/>
    </source>
</evidence>
<dbReference type="InterPro" id="IPR014942">
    <property type="entry name" value="AbiEii"/>
</dbReference>
<keyword evidence="2" id="KW-1185">Reference proteome</keyword>
<dbReference type="RefSeq" id="WP_321398763.1">
    <property type="nucleotide sequence ID" value="NZ_CP139487.1"/>
</dbReference>
<proteinExistence type="predicted"/>
<dbReference type="Pfam" id="PF08843">
    <property type="entry name" value="AbiEii"/>
    <property type="match status" value="1"/>
</dbReference>
<organism evidence="1 2">
    <name type="scientific">Peredibacter starrii</name>
    <dbReference type="NCBI Taxonomy" id="28202"/>
    <lineage>
        <taxon>Bacteria</taxon>
        <taxon>Pseudomonadati</taxon>
        <taxon>Bdellovibrionota</taxon>
        <taxon>Bacteriovoracia</taxon>
        <taxon>Bacteriovoracales</taxon>
        <taxon>Bacteriovoracaceae</taxon>
        <taxon>Peredibacter</taxon>
    </lineage>
</organism>
<dbReference type="EMBL" id="CP139487">
    <property type="protein sequence ID" value="WPU66496.1"/>
    <property type="molecule type" value="Genomic_DNA"/>
</dbReference>
<dbReference type="KEGG" id="psti:SOO65_07035"/>
<dbReference type="GO" id="GO:0016740">
    <property type="term" value="F:transferase activity"/>
    <property type="evidence" value="ECO:0007669"/>
    <property type="project" value="UniProtKB-KW"/>
</dbReference>
<keyword evidence="1" id="KW-0808">Transferase</keyword>
<reference evidence="1 2" key="1">
    <citation type="submission" date="2023-11" db="EMBL/GenBank/DDBJ databases">
        <title>Peredibacter starrii A3.12.</title>
        <authorList>
            <person name="Mitchell R.J."/>
        </authorList>
    </citation>
    <scope>NUCLEOTIDE SEQUENCE [LARGE SCALE GENOMIC DNA]</scope>
    <source>
        <strain evidence="1 2">A3.12</strain>
    </source>
</reference>
<evidence type="ECO:0000313" key="1">
    <source>
        <dbReference type="EMBL" id="WPU66496.1"/>
    </source>
</evidence>